<evidence type="ECO:0000313" key="9">
    <source>
        <dbReference type="EMBL" id="BDG60994.1"/>
    </source>
</evidence>
<dbReference type="InterPro" id="IPR017896">
    <property type="entry name" value="4Fe4S_Fe-S-bd"/>
</dbReference>
<dbReference type="NCBIfam" id="NF045790">
    <property type="entry name" value="OxalOxreddelta"/>
    <property type="match status" value="1"/>
</dbReference>
<keyword evidence="3" id="KW-0479">Metal-binding</keyword>
<dbReference type="InterPro" id="IPR002869">
    <property type="entry name" value="Pyrv_flavodox_OxRed_cen"/>
</dbReference>
<keyword evidence="10" id="KW-1185">Reference proteome</keyword>
<dbReference type="Gene3D" id="3.40.920.10">
    <property type="entry name" value="Pyruvate-ferredoxin oxidoreductase, PFOR, domain III"/>
    <property type="match status" value="1"/>
</dbReference>
<evidence type="ECO:0000256" key="5">
    <source>
        <dbReference type="ARBA" id="ARBA00023002"/>
    </source>
</evidence>
<dbReference type="PROSITE" id="PS51379">
    <property type="entry name" value="4FE4S_FER_2"/>
    <property type="match status" value="2"/>
</dbReference>
<keyword evidence="7" id="KW-0411">Iron-sulfur</keyword>
<comment type="cofactor">
    <cofactor evidence="1">
        <name>[4Fe-4S] cluster</name>
        <dbReference type="ChEBI" id="CHEBI:49883"/>
    </cofactor>
</comment>
<evidence type="ECO:0000256" key="2">
    <source>
        <dbReference type="ARBA" id="ARBA00022485"/>
    </source>
</evidence>
<dbReference type="RefSeq" id="WP_264841677.1">
    <property type="nucleotide sequence ID" value="NZ_AP025628.1"/>
</dbReference>
<dbReference type="InterPro" id="IPR019752">
    <property type="entry name" value="Pyrv/ketoisovalerate_OxRed_cat"/>
</dbReference>
<dbReference type="Proteomes" id="UP001163687">
    <property type="component" value="Chromosome"/>
</dbReference>
<dbReference type="Pfam" id="PF01558">
    <property type="entry name" value="POR"/>
    <property type="match status" value="1"/>
</dbReference>
<evidence type="ECO:0000256" key="1">
    <source>
        <dbReference type="ARBA" id="ARBA00001966"/>
    </source>
</evidence>
<dbReference type="InterPro" id="IPR011898">
    <property type="entry name" value="PorD_KorD"/>
</dbReference>
<dbReference type="SUPFAM" id="SSF54862">
    <property type="entry name" value="4Fe-4S ferredoxins"/>
    <property type="match status" value="1"/>
</dbReference>
<sequence length="318" mass="34238">MRPEDLFAEPTLKQVTVWSRGVILGKEGRDVAFALANAAMREGKHVQAFENYVDLPDRVNVPVTAYARISAEPIESRFLYENYAHDVVVIVEESLIRGPVLDHITPGAVLVVNSKRPAAELARFLPRHPNLKSIVTVDASGISSAVKSLSGQEGATDATGIGGGWAGPLAGAVVRATGLATLESLLAVVKDPPAAQRGYDTATITPAQELFERGLGKPWAGDSQPKRYLEAPFAGTVDAPERRNDKMVTGTWRITRPVLTPELCTQCMICVVDCPDACITLTETAVQVDYEYCKGCGICTQVCPTEAFKDVPELDFAV</sequence>
<protein>
    <submittedName>
        <fullName evidence="9">Oxalate oxidoreductase subunit delta</fullName>
    </submittedName>
</protein>
<dbReference type="InterPro" id="IPR017900">
    <property type="entry name" value="4Fe4S_Fe_S_CS"/>
</dbReference>
<gene>
    <name evidence="9" type="ORF">caldi_20840</name>
</gene>
<dbReference type="InterPro" id="IPR054933">
    <property type="entry name" value="OxalOxred_delta"/>
</dbReference>
<accession>A0AA35GA68</accession>
<dbReference type="PANTHER" id="PTHR43724:SF1">
    <property type="entry name" value="PYRUVATE SYNTHASE SUBUNIT PORD"/>
    <property type="match status" value="1"/>
</dbReference>
<dbReference type="KEGG" id="cmic:caldi_20840"/>
<dbReference type="GO" id="GO:0016625">
    <property type="term" value="F:oxidoreductase activity, acting on the aldehyde or oxo group of donors, iron-sulfur protein as acceptor"/>
    <property type="evidence" value="ECO:0007669"/>
    <property type="project" value="InterPro"/>
</dbReference>
<evidence type="ECO:0000256" key="4">
    <source>
        <dbReference type="ARBA" id="ARBA00022737"/>
    </source>
</evidence>
<feature type="domain" description="4Fe-4S ferredoxin-type" evidence="8">
    <location>
        <begin position="255"/>
        <end position="283"/>
    </location>
</feature>
<dbReference type="AlphaFoldDB" id="A0AA35GA68"/>
<dbReference type="PROSITE" id="PS00198">
    <property type="entry name" value="4FE4S_FER_1"/>
    <property type="match status" value="1"/>
</dbReference>
<feature type="domain" description="4Fe-4S ferredoxin-type" evidence="8">
    <location>
        <begin position="284"/>
        <end position="313"/>
    </location>
</feature>
<dbReference type="Pfam" id="PF00037">
    <property type="entry name" value="Fer4"/>
    <property type="match status" value="1"/>
</dbReference>
<dbReference type="PANTHER" id="PTHR43724">
    <property type="entry name" value="PYRUVATE SYNTHASE SUBUNIT PORD"/>
    <property type="match status" value="1"/>
</dbReference>
<evidence type="ECO:0000259" key="8">
    <source>
        <dbReference type="PROSITE" id="PS51379"/>
    </source>
</evidence>
<dbReference type="NCBIfam" id="TIGR02179">
    <property type="entry name" value="PorD_KorD"/>
    <property type="match status" value="1"/>
</dbReference>
<keyword evidence="5" id="KW-0560">Oxidoreductase</keyword>
<proteinExistence type="predicted"/>
<keyword evidence="6" id="KW-0408">Iron</keyword>
<keyword evidence="2" id="KW-0004">4Fe-4S</keyword>
<dbReference type="GO" id="GO:0046872">
    <property type="term" value="F:metal ion binding"/>
    <property type="evidence" value="ECO:0007669"/>
    <property type="project" value="UniProtKB-KW"/>
</dbReference>
<reference evidence="9" key="1">
    <citation type="submission" date="2022-03" db="EMBL/GenBank/DDBJ databases">
        <title>Complete genome sequence of Caldinitratiruptor microaerophilus.</title>
        <authorList>
            <person name="Mukaiyama R."/>
            <person name="Nishiyama T."/>
            <person name="Ueda K."/>
        </authorList>
    </citation>
    <scope>NUCLEOTIDE SEQUENCE</scope>
    <source>
        <strain evidence="9">JCM 16183</strain>
    </source>
</reference>
<dbReference type="Gene3D" id="3.30.70.20">
    <property type="match status" value="1"/>
</dbReference>
<evidence type="ECO:0000256" key="7">
    <source>
        <dbReference type="ARBA" id="ARBA00023014"/>
    </source>
</evidence>
<dbReference type="SUPFAM" id="SSF53323">
    <property type="entry name" value="Pyruvate-ferredoxin oxidoreductase, PFOR, domain III"/>
    <property type="match status" value="1"/>
</dbReference>
<name>A0AA35GA68_9FIRM</name>
<evidence type="ECO:0000313" key="10">
    <source>
        <dbReference type="Proteomes" id="UP001163687"/>
    </source>
</evidence>
<evidence type="ECO:0000256" key="6">
    <source>
        <dbReference type="ARBA" id="ARBA00023004"/>
    </source>
</evidence>
<dbReference type="GO" id="GO:0051539">
    <property type="term" value="F:4 iron, 4 sulfur cluster binding"/>
    <property type="evidence" value="ECO:0007669"/>
    <property type="project" value="UniProtKB-KW"/>
</dbReference>
<organism evidence="9 10">
    <name type="scientific">Caldinitratiruptor microaerophilus</name>
    <dbReference type="NCBI Taxonomy" id="671077"/>
    <lineage>
        <taxon>Bacteria</taxon>
        <taxon>Bacillati</taxon>
        <taxon>Bacillota</taxon>
        <taxon>Clostridia</taxon>
        <taxon>Eubacteriales</taxon>
        <taxon>Symbiobacteriaceae</taxon>
        <taxon>Caldinitratiruptor</taxon>
    </lineage>
</organism>
<evidence type="ECO:0000256" key="3">
    <source>
        <dbReference type="ARBA" id="ARBA00022723"/>
    </source>
</evidence>
<dbReference type="EMBL" id="AP025628">
    <property type="protein sequence ID" value="BDG60994.1"/>
    <property type="molecule type" value="Genomic_DNA"/>
</dbReference>
<keyword evidence="4" id="KW-0677">Repeat</keyword>